<dbReference type="RefSeq" id="WP_101250898.1">
    <property type="nucleotide sequence ID" value="NZ_PIUM01000012.1"/>
</dbReference>
<dbReference type="SUPFAM" id="SSF55174">
    <property type="entry name" value="Alpha-L RNA-binding motif"/>
    <property type="match status" value="1"/>
</dbReference>
<comment type="caution">
    <text evidence="4">The sequence shown here is derived from an EMBL/GenBank/DDBJ whole genome shotgun (WGS) entry which is preliminary data.</text>
</comment>
<dbReference type="CDD" id="cd00165">
    <property type="entry name" value="S4"/>
    <property type="match status" value="1"/>
</dbReference>
<dbReference type="GO" id="GO:0003723">
    <property type="term" value="F:RNA binding"/>
    <property type="evidence" value="ECO:0007669"/>
    <property type="project" value="UniProtKB-KW"/>
</dbReference>
<dbReference type="InterPro" id="IPR002942">
    <property type="entry name" value="S4_RNA-bd"/>
</dbReference>
<evidence type="ECO:0000313" key="5">
    <source>
        <dbReference type="Proteomes" id="UP000233293"/>
    </source>
</evidence>
<dbReference type="SMART" id="SM00363">
    <property type="entry name" value="S4"/>
    <property type="match status" value="1"/>
</dbReference>
<protein>
    <recommendedName>
        <fullName evidence="3">RNA-binding S4 domain-containing protein</fullName>
    </recommendedName>
</protein>
<feature type="domain" description="RNA-binding S4" evidence="3">
    <location>
        <begin position="4"/>
        <end position="64"/>
    </location>
</feature>
<dbReference type="Pfam" id="PF01479">
    <property type="entry name" value="S4"/>
    <property type="match status" value="1"/>
</dbReference>
<name>A0A2N3PVD2_9PROT</name>
<gene>
    <name evidence="4" type="ORF">CWS72_12275</name>
</gene>
<evidence type="ECO:0000256" key="1">
    <source>
        <dbReference type="PROSITE-ProRule" id="PRU00182"/>
    </source>
</evidence>
<dbReference type="Proteomes" id="UP000233293">
    <property type="component" value="Unassembled WGS sequence"/>
</dbReference>
<dbReference type="PROSITE" id="PS50889">
    <property type="entry name" value="S4"/>
    <property type="match status" value="1"/>
</dbReference>
<keyword evidence="5" id="KW-1185">Reference proteome</keyword>
<dbReference type="AlphaFoldDB" id="A0A2N3PVD2"/>
<proteinExistence type="predicted"/>
<feature type="region of interest" description="Disordered" evidence="2">
    <location>
        <begin position="92"/>
        <end position="116"/>
    </location>
</feature>
<evidence type="ECO:0000313" key="4">
    <source>
        <dbReference type="EMBL" id="PKU24359.1"/>
    </source>
</evidence>
<dbReference type="Gene3D" id="3.10.290.10">
    <property type="entry name" value="RNA-binding S4 domain"/>
    <property type="match status" value="1"/>
</dbReference>
<dbReference type="InterPro" id="IPR036986">
    <property type="entry name" value="S4_RNA-bd_sf"/>
</dbReference>
<sequence>MEALRIDKWLWFARFCKSRSLAQHLLAEGGVILNERPVVKASATVRSGDELIFRQGRAWRRVLVLDLGHRRGPAPEAQGLYRELAAPEAATDPWEWPPALPFPTSDSPPGGTRRKP</sequence>
<evidence type="ECO:0000256" key="2">
    <source>
        <dbReference type="SAM" id="MobiDB-lite"/>
    </source>
</evidence>
<organism evidence="4 5">
    <name type="scientific">Telmatospirillum siberiense</name>
    <dbReference type="NCBI Taxonomy" id="382514"/>
    <lineage>
        <taxon>Bacteria</taxon>
        <taxon>Pseudomonadati</taxon>
        <taxon>Pseudomonadota</taxon>
        <taxon>Alphaproteobacteria</taxon>
        <taxon>Rhodospirillales</taxon>
        <taxon>Rhodospirillaceae</taxon>
        <taxon>Telmatospirillum</taxon>
    </lineage>
</organism>
<dbReference type="EMBL" id="PIUM01000012">
    <property type="protein sequence ID" value="PKU24359.1"/>
    <property type="molecule type" value="Genomic_DNA"/>
</dbReference>
<dbReference type="OrthoDB" id="9797176at2"/>
<accession>A0A2N3PVD2</accession>
<evidence type="ECO:0000259" key="3">
    <source>
        <dbReference type="SMART" id="SM00363"/>
    </source>
</evidence>
<reference evidence="5" key="1">
    <citation type="submission" date="2017-12" db="EMBL/GenBank/DDBJ databases">
        <title>Draft genome sequence of Telmatospirillum siberiense 26-4b1T, an acidotolerant peatland alphaproteobacterium potentially involved in sulfur cycling.</title>
        <authorList>
            <person name="Hausmann B."/>
            <person name="Pjevac P."/>
            <person name="Schreck K."/>
            <person name="Herbold C.W."/>
            <person name="Daims H."/>
            <person name="Wagner M."/>
            <person name="Pester M."/>
            <person name="Loy A."/>
        </authorList>
    </citation>
    <scope>NUCLEOTIDE SEQUENCE [LARGE SCALE GENOMIC DNA]</scope>
    <source>
        <strain evidence="5">26-4b1</strain>
    </source>
</reference>
<keyword evidence="1" id="KW-0694">RNA-binding</keyword>